<dbReference type="InterPro" id="IPR036388">
    <property type="entry name" value="WH-like_DNA-bd_sf"/>
</dbReference>
<dbReference type="SUPFAM" id="SSF54427">
    <property type="entry name" value="NTF2-like"/>
    <property type="match status" value="1"/>
</dbReference>
<keyword evidence="3 7" id="KW-0805">Transcription regulation</keyword>
<dbReference type="PROSITE" id="PS01063">
    <property type="entry name" value="SIGMA70_ECF"/>
    <property type="match status" value="1"/>
</dbReference>
<sequence>MTSATDSSVGCAPMTVSADFAARTAPHRPELLAHCYRMLGSIHDAEDLVQETMLRAWRSADRYDEDRASLRTWLYRIATNACLTALEQRGRRALPTGLVGPSDTAVTKPQRHPEIPWLEPIPDALLGTSADDPATVIAARSGIRLAFIAALQYLPARQRAVLILRDVLAWSAAEVADLLETSTAAVNSALQRAHAQLEKEAPMLDRISESLSPDERAMIDRYVTTFGNADMAEFAKLLRDDVVLEMPPALLWFAGRAHVVEFFTDKCGSTPDGWRAIPTSANTQPAIAYYRLDENNTYHAHSIHLLTLRDAAIDRITVFLDASLFSGFGLPTTL</sequence>
<dbReference type="PANTHER" id="PTHR43133:SF65">
    <property type="entry name" value="ECF RNA POLYMERASE SIGMA FACTOR SIGG"/>
    <property type="match status" value="1"/>
</dbReference>
<dbReference type="InterPro" id="IPR014305">
    <property type="entry name" value="RNA_pol_sigma-G_actinobac"/>
</dbReference>
<dbReference type="Gene3D" id="1.10.10.10">
    <property type="entry name" value="Winged helix-like DNA-binding domain superfamily/Winged helix DNA-binding domain"/>
    <property type="match status" value="1"/>
</dbReference>
<dbReference type="NCBIfam" id="TIGR02937">
    <property type="entry name" value="sigma70-ECF"/>
    <property type="match status" value="1"/>
</dbReference>
<evidence type="ECO:0000259" key="8">
    <source>
        <dbReference type="Pfam" id="PF04542"/>
    </source>
</evidence>
<dbReference type="NCBIfam" id="NF006089">
    <property type="entry name" value="PRK08241.1"/>
    <property type="match status" value="1"/>
</dbReference>
<dbReference type="InterPro" id="IPR000838">
    <property type="entry name" value="RNA_pol_sigma70_ECF_CS"/>
</dbReference>
<dbReference type="SUPFAM" id="SSF88659">
    <property type="entry name" value="Sigma3 and sigma4 domains of RNA polymerase sigma factors"/>
    <property type="match status" value="1"/>
</dbReference>
<evidence type="ECO:0000256" key="5">
    <source>
        <dbReference type="ARBA" id="ARBA00023125"/>
    </source>
</evidence>
<dbReference type="InterPro" id="IPR007627">
    <property type="entry name" value="RNA_pol_sigma70_r2"/>
</dbReference>
<keyword evidence="4 7" id="KW-0731">Sigma factor</keyword>
<evidence type="ECO:0000313" key="10">
    <source>
        <dbReference type="EMBL" id="WUV49352.1"/>
    </source>
</evidence>
<feature type="domain" description="RNA polymerase sigma factor 70 region 4 type 2" evidence="9">
    <location>
        <begin position="145"/>
        <end position="195"/>
    </location>
</feature>
<dbReference type="SUPFAM" id="SSF88946">
    <property type="entry name" value="Sigma2 domain of RNA polymerase sigma factors"/>
    <property type="match status" value="1"/>
</dbReference>
<dbReference type="InterPro" id="IPR013325">
    <property type="entry name" value="RNA_pol_sigma_r2"/>
</dbReference>
<dbReference type="Pfam" id="PF04542">
    <property type="entry name" value="Sigma70_r2"/>
    <property type="match status" value="1"/>
</dbReference>
<dbReference type="Pfam" id="PF08281">
    <property type="entry name" value="Sigma70_r4_2"/>
    <property type="match status" value="1"/>
</dbReference>
<dbReference type="RefSeq" id="WP_329413868.1">
    <property type="nucleotide sequence ID" value="NZ_CP109441.1"/>
</dbReference>
<dbReference type="PANTHER" id="PTHR43133">
    <property type="entry name" value="RNA POLYMERASE ECF-TYPE SIGMA FACTO"/>
    <property type="match status" value="1"/>
</dbReference>
<dbReference type="Gene3D" id="3.10.450.50">
    <property type="match status" value="1"/>
</dbReference>
<accession>A0ABZ1Z1D5</accession>
<evidence type="ECO:0000259" key="9">
    <source>
        <dbReference type="Pfam" id="PF08281"/>
    </source>
</evidence>
<dbReference type="Gene3D" id="1.10.1740.10">
    <property type="match status" value="1"/>
</dbReference>
<keyword evidence="6 7" id="KW-0804">Transcription</keyword>
<evidence type="ECO:0000256" key="2">
    <source>
        <dbReference type="ARBA" id="ARBA00011344"/>
    </source>
</evidence>
<comment type="similarity">
    <text evidence="1 7">Belongs to the sigma-70 factor family. ECF subfamily.</text>
</comment>
<evidence type="ECO:0000256" key="3">
    <source>
        <dbReference type="ARBA" id="ARBA00023015"/>
    </source>
</evidence>
<keyword evidence="5 7" id="KW-0238">DNA-binding</keyword>
<gene>
    <name evidence="10" type="ORF">OG563_14785</name>
</gene>
<dbReference type="InterPro" id="IPR013249">
    <property type="entry name" value="RNA_pol_sigma70_r4_t2"/>
</dbReference>
<keyword evidence="11" id="KW-1185">Reference proteome</keyword>
<dbReference type="EMBL" id="CP109441">
    <property type="protein sequence ID" value="WUV49352.1"/>
    <property type="molecule type" value="Genomic_DNA"/>
</dbReference>
<dbReference type="NCBIfam" id="TIGR02960">
    <property type="entry name" value="SigX5"/>
    <property type="match status" value="1"/>
</dbReference>
<evidence type="ECO:0000256" key="7">
    <source>
        <dbReference type="RuleBase" id="RU000716"/>
    </source>
</evidence>
<evidence type="ECO:0000256" key="4">
    <source>
        <dbReference type="ARBA" id="ARBA00023082"/>
    </source>
</evidence>
<evidence type="ECO:0000313" key="11">
    <source>
        <dbReference type="Proteomes" id="UP001432062"/>
    </source>
</evidence>
<protein>
    <recommendedName>
        <fullName evidence="7">RNA polymerase sigma factor</fullName>
    </recommendedName>
</protein>
<dbReference type="Proteomes" id="UP001432062">
    <property type="component" value="Chromosome"/>
</dbReference>
<reference evidence="10" key="1">
    <citation type="submission" date="2022-10" db="EMBL/GenBank/DDBJ databases">
        <title>The complete genomes of actinobacterial strains from the NBC collection.</title>
        <authorList>
            <person name="Joergensen T.S."/>
            <person name="Alvarez Arevalo M."/>
            <person name="Sterndorff E.B."/>
            <person name="Faurdal D."/>
            <person name="Vuksanovic O."/>
            <person name="Mourched A.-S."/>
            <person name="Charusanti P."/>
            <person name="Shaw S."/>
            <person name="Blin K."/>
            <person name="Weber T."/>
        </authorList>
    </citation>
    <scope>NUCLEOTIDE SEQUENCE</scope>
    <source>
        <strain evidence="10">NBC_01482</strain>
    </source>
</reference>
<dbReference type="InterPro" id="IPR013324">
    <property type="entry name" value="RNA_pol_sigma_r3/r4-like"/>
</dbReference>
<evidence type="ECO:0000256" key="6">
    <source>
        <dbReference type="ARBA" id="ARBA00023163"/>
    </source>
</evidence>
<proteinExistence type="inferred from homology"/>
<dbReference type="CDD" id="cd06171">
    <property type="entry name" value="Sigma70_r4"/>
    <property type="match status" value="1"/>
</dbReference>
<organism evidence="10 11">
    <name type="scientific">Nocardia vinacea</name>
    <dbReference type="NCBI Taxonomy" id="96468"/>
    <lineage>
        <taxon>Bacteria</taxon>
        <taxon>Bacillati</taxon>
        <taxon>Actinomycetota</taxon>
        <taxon>Actinomycetes</taxon>
        <taxon>Mycobacteriales</taxon>
        <taxon>Nocardiaceae</taxon>
        <taxon>Nocardia</taxon>
    </lineage>
</organism>
<evidence type="ECO:0000256" key="1">
    <source>
        <dbReference type="ARBA" id="ARBA00010641"/>
    </source>
</evidence>
<dbReference type="InterPro" id="IPR032710">
    <property type="entry name" value="NTF2-like_dom_sf"/>
</dbReference>
<comment type="subunit">
    <text evidence="2">Interacts transiently with the RNA polymerase catalytic core formed by RpoA, RpoB, RpoC and RpoZ (2 alpha, 1 beta, 1 beta' and 1 omega subunit) to form the RNA polymerase holoenzyme that can initiate transcription.</text>
</comment>
<dbReference type="InterPro" id="IPR014284">
    <property type="entry name" value="RNA_pol_sigma-70_dom"/>
</dbReference>
<name>A0ABZ1Z1D5_9NOCA</name>
<feature type="domain" description="RNA polymerase sigma-70 region 2" evidence="8">
    <location>
        <begin position="27"/>
        <end position="92"/>
    </location>
</feature>
<dbReference type="InterPro" id="IPR039425">
    <property type="entry name" value="RNA_pol_sigma-70-like"/>
</dbReference>